<evidence type="ECO:0000313" key="2">
    <source>
        <dbReference type="Proteomes" id="UP000076420"/>
    </source>
</evidence>
<dbReference type="OMA" id="YNISFHE"/>
<dbReference type="RefSeq" id="XP_055874858.1">
    <property type="nucleotide sequence ID" value="XM_056018883.1"/>
</dbReference>
<evidence type="ECO:0000313" key="4">
    <source>
        <dbReference type="RefSeq" id="XP_055874858.1"/>
    </source>
</evidence>
<name>A0A2C9LB51_BIOGL</name>
<sequence>MANYSCAKYQDGDGIHEDIYEKWLRRRLDYATIRETGNHAAPGFLHTIVHHGDCPKAVASEIRNEMWRKNKYPHSKFFTHGLVLYKYPEVVRELLDLRFSQCPPPVSVYSPGYSLKNNVHDLSLTELTSVTQWLDPLLLTKCTFPHALETPLSWDLRGGPNQPQFREMMKDPTRVNKPMYPQCCYDKSNVCSSVYCRTPLPEAVLTPGPFGKGDAVIKWHLREFRQKQPSCGC</sequence>
<dbReference type="AlphaFoldDB" id="A0A2C9LB51"/>
<dbReference type="KEGG" id="bgt:106059965"/>
<keyword evidence="3" id="KW-1185">Reference proteome</keyword>
<accession>A0A2C9LB51</accession>
<protein>
    <submittedName>
        <fullName evidence="4">Uncharacterized protein LOC106059965 isoform X1</fullName>
    </submittedName>
</protein>
<dbReference type="OrthoDB" id="6041204at2759"/>
<reference evidence="1" key="1">
    <citation type="submission" date="2020-05" db="UniProtKB">
        <authorList>
            <consortium name="EnsemblMetazoa"/>
        </authorList>
    </citation>
    <scope>IDENTIFICATION</scope>
    <source>
        <strain evidence="1">BB02</strain>
    </source>
</reference>
<dbReference type="VEuPathDB" id="VectorBase:BGLAX_049277"/>
<dbReference type="Proteomes" id="UP001165740">
    <property type="component" value="Chromosome 2"/>
</dbReference>
<reference evidence="4" key="2">
    <citation type="submission" date="2025-04" db="UniProtKB">
        <authorList>
            <consortium name="RefSeq"/>
        </authorList>
    </citation>
    <scope>IDENTIFICATION</scope>
</reference>
<evidence type="ECO:0000313" key="3">
    <source>
        <dbReference type="Proteomes" id="UP001165740"/>
    </source>
</evidence>
<dbReference type="EnsemblMetazoa" id="BGLB029190-RB">
    <property type="protein sequence ID" value="BGLB029190-PB"/>
    <property type="gene ID" value="BGLB029190"/>
</dbReference>
<gene>
    <name evidence="1" type="primary">106059965</name>
    <name evidence="4" type="synonym">LOC106059965</name>
</gene>
<proteinExistence type="predicted"/>
<evidence type="ECO:0000313" key="1">
    <source>
        <dbReference type="EnsemblMetazoa" id="BGLB029190-PB"/>
    </source>
</evidence>
<organism evidence="1 2">
    <name type="scientific">Biomphalaria glabrata</name>
    <name type="common">Bloodfluke planorb</name>
    <name type="synonym">Freshwater snail</name>
    <dbReference type="NCBI Taxonomy" id="6526"/>
    <lineage>
        <taxon>Eukaryota</taxon>
        <taxon>Metazoa</taxon>
        <taxon>Spiralia</taxon>
        <taxon>Lophotrochozoa</taxon>
        <taxon>Mollusca</taxon>
        <taxon>Gastropoda</taxon>
        <taxon>Heterobranchia</taxon>
        <taxon>Euthyneura</taxon>
        <taxon>Panpulmonata</taxon>
        <taxon>Hygrophila</taxon>
        <taxon>Lymnaeoidea</taxon>
        <taxon>Planorbidae</taxon>
        <taxon>Biomphalaria</taxon>
    </lineage>
</organism>
<dbReference type="Proteomes" id="UP000076420">
    <property type="component" value="Unassembled WGS sequence"/>
</dbReference>
<dbReference type="VEuPathDB" id="VectorBase:BGLB029190"/>